<dbReference type="PROSITE" id="PS50088">
    <property type="entry name" value="ANK_REPEAT"/>
    <property type="match status" value="1"/>
</dbReference>
<proteinExistence type="predicted"/>
<evidence type="ECO:0000256" key="4">
    <source>
        <dbReference type="SAM" id="Phobius"/>
    </source>
</evidence>
<dbReference type="Pfam" id="PF12796">
    <property type="entry name" value="Ank_2"/>
    <property type="match status" value="2"/>
</dbReference>
<dbReference type="AlphaFoldDB" id="L8HF19"/>
<evidence type="ECO:0000313" key="7">
    <source>
        <dbReference type="Proteomes" id="UP000011083"/>
    </source>
</evidence>
<keyword evidence="4" id="KW-0812">Transmembrane</keyword>
<dbReference type="InterPro" id="IPR001810">
    <property type="entry name" value="F-box_dom"/>
</dbReference>
<dbReference type="Gene3D" id="1.20.1280.50">
    <property type="match status" value="1"/>
</dbReference>
<accession>L8HF19</accession>
<keyword evidence="4" id="KW-1133">Transmembrane helix</keyword>
<evidence type="ECO:0000313" key="6">
    <source>
        <dbReference type="EMBL" id="ELR23006.1"/>
    </source>
</evidence>
<dbReference type="PANTHER" id="PTHR24126">
    <property type="entry name" value="ANKYRIN REPEAT, PH AND SEC7 DOMAIN CONTAINING PROTEIN SECG-RELATED"/>
    <property type="match status" value="1"/>
</dbReference>
<keyword evidence="4" id="KW-0472">Membrane</keyword>
<dbReference type="PROSITE" id="PS50297">
    <property type="entry name" value="ANK_REP_REGION"/>
    <property type="match status" value="1"/>
</dbReference>
<reference evidence="6 7" key="1">
    <citation type="journal article" date="2013" name="Genome Biol.">
        <title>Genome of Acanthamoeba castellanii highlights extensive lateral gene transfer and early evolution of tyrosine kinase signaling.</title>
        <authorList>
            <person name="Clarke M."/>
            <person name="Lohan A.J."/>
            <person name="Liu B."/>
            <person name="Lagkouvardos I."/>
            <person name="Roy S."/>
            <person name="Zafar N."/>
            <person name="Bertelli C."/>
            <person name="Schilde C."/>
            <person name="Kianianmomeni A."/>
            <person name="Burglin T.R."/>
            <person name="Frech C."/>
            <person name="Turcotte B."/>
            <person name="Kopec K.O."/>
            <person name="Synnott J.M."/>
            <person name="Choo C."/>
            <person name="Paponov I."/>
            <person name="Finkler A."/>
            <person name="Soon Heng Tan C."/>
            <person name="Hutchins A.P."/>
            <person name="Weinmeier T."/>
            <person name="Rattei T."/>
            <person name="Chu J.S."/>
            <person name="Gimenez G."/>
            <person name="Irimia M."/>
            <person name="Rigden D.J."/>
            <person name="Fitzpatrick D.A."/>
            <person name="Lorenzo-Morales J."/>
            <person name="Bateman A."/>
            <person name="Chiu C.H."/>
            <person name="Tang P."/>
            <person name="Hegemann P."/>
            <person name="Fromm H."/>
            <person name="Raoult D."/>
            <person name="Greub G."/>
            <person name="Miranda-Saavedra D."/>
            <person name="Chen N."/>
            <person name="Nash P."/>
            <person name="Ginger M.L."/>
            <person name="Horn M."/>
            <person name="Schaap P."/>
            <person name="Caler L."/>
            <person name="Loftus B."/>
        </authorList>
    </citation>
    <scope>NUCLEOTIDE SEQUENCE [LARGE SCALE GENOMIC DNA]</scope>
    <source>
        <strain evidence="6 7">Neff</strain>
    </source>
</reference>
<dbReference type="VEuPathDB" id="AmoebaDB:ACA1_360210"/>
<evidence type="ECO:0000256" key="3">
    <source>
        <dbReference type="PROSITE-ProRule" id="PRU00023"/>
    </source>
</evidence>
<dbReference type="SUPFAM" id="SSF81383">
    <property type="entry name" value="F-box domain"/>
    <property type="match status" value="1"/>
</dbReference>
<dbReference type="InterPro" id="IPR036047">
    <property type="entry name" value="F-box-like_dom_sf"/>
</dbReference>
<dbReference type="SUPFAM" id="SSF48403">
    <property type="entry name" value="Ankyrin repeat"/>
    <property type="match status" value="1"/>
</dbReference>
<dbReference type="Proteomes" id="UP000011083">
    <property type="component" value="Unassembled WGS sequence"/>
</dbReference>
<dbReference type="Gene3D" id="1.25.40.20">
    <property type="entry name" value="Ankyrin repeat-containing domain"/>
    <property type="match status" value="2"/>
</dbReference>
<dbReference type="InterPro" id="IPR002110">
    <property type="entry name" value="Ankyrin_rpt"/>
</dbReference>
<protein>
    <submittedName>
        <fullName evidence="6">Fbox domain containing protein</fullName>
    </submittedName>
</protein>
<evidence type="ECO:0000256" key="2">
    <source>
        <dbReference type="ARBA" id="ARBA00023043"/>
    </source>
</evidence>
<keyword evidence="2 3" id="KW-0040">ANK repeat</keyword>
<dbReference type="STRING" id="1257118.L8HF19"/>
<dbReference type="RefSeq" id="XP_004352483.1">
    <property type="nucleotide sequence ID" value="XM_004352431.1"/>
</dbReference>
<dbReference type="GeneID" id="14923975"/>
<dbReference type="KEGG" id="acan:ACA1_360210"/>
<organism evidence="6 7">
    <name type="scientific">Acanthamoeba castellanii (strain ATCC 30010 / Neff)</name>
    <dbReference type="NCBI Taxonomy" id="1257118"/>
    <lineage>
        <taxon>Eukaryota</taxon>
        <taxon>Amoebozoa</taxon>
        <taxon>Discosea</taxon>
        <taxon>Longamoebia</taxon>
        <taxon>Centramoebida</taxon>
        <taxon>Acanthamoebidae</taxon>
        <taxon>Acanthamoeba</taxon>
    </lineage>
</organism>
<evidence type="ECO:0000259" key="5">
    <source>
        <dbReference type="PROSITE" id="PS50181"/>
    </source>
</evidence>
<feature type="repeat" description="ANK" evidence="3">
    <location>
        <begin position="324"/>
        <end position="356"/>
    </location>
</feature>
<feature type="transmembrane region" description="Helical" evidence="4">
    <location>
        <begin position="417"/>
        <end position="436"/>
    </location>
</feature>
<sequence length="438" mass="47379">MTGADEFNLGSLPYDALYHIASFLDGEDLLSLALIARSISSIASDCHLWRALLRRTYGQRTPNDSETNGDEHQEADGWKRLYFVRKREWAKVQHSPLSVRVEVCARWSAVTLLREVLTRAGTDVNKIDGSTNVLHVACRGGSREVVAMLVEEFNAEPNKKSQAPIVSAATRSRLPTHMNWHTPLSFAVGSGSEETVQWLLEHRARAELGDCVGCLIAASAKGVPSLVRLFLEKLRPFRPRSGWTAELLGNGDAASAKLLDDVFLTAIELASVRNLTSLQLLLADAPAGLAKKATAALDMAVRAGNAPAVGELLKHGVPPTKGPGEWAPIHDAAVGGNLELIRLLVQYGADAGAHPNHPMPTAIDCTDASEHSYAGIAVHYGGDRQNAHMIALQTHGKPDVVEFLRTAPSPMQREAQLVFRIVIACLSLALLVAAWFTI</sequence>
<dbReference type="Pfam" id="PF12937">
    <property type="entry name" value="F-box-like"/>
    <property type="match status" value="1"/>
</dbReference>
<gene>
    <name evidence="6" type="ORF">ACA1_360210</name>
</gene>
<feature type="domain" description="F-box" evidence="5">
    <location>
        <begin position="6"/>
        <end position="52"/>
    </location>
</feature>
<dbReference type="SMART" id="SM00248">
    <property type="entry name" value="ANK"/>
    <property type="match status" value="4"/>
</dbReference>
<dbReference type="PANTHER" id="PTHR24126:SF14">
    <property type="entry name" value="ANK_REP_REGION DOMAIN-CONTAINING PROTEIN"/>
    <property type="match status" value="1"/>
</dbReference>
<evidence type="ECO:0000256" key="1">
    <source>
        <dbReference type="ARBA" id="ARBA00022737"/>
    </source>
</evidence>
<keyword evidence="1" id="KW-0677">Repeat</keyword>
<dbReference type="PROSITE" id="PS50181">
    <property type="entry name" value="FBOX"/>
    <property type="match status" value="1"/>
</dbReference>
<name>L8HF19_ACACF</name>
<dbReference type="InterPro" id="IPR036770">
    <property type="entry name" value="Ankyrin_rpt-contain_sf"/>
</dbReference>
<keyword evidence="7" id="KW-1185">Reference proteome</keyword>
<dbReference type="EMBL" id="KB007867">
    <property type="protein sequence ID" value="ELR23006.1"/>
    <property type="molecule type" value="Genomic_DNA"/>
</dbReference>